<evidence type="ECO:0000256" key="2">
    <source>
        <dbReference type="ARBA" id="ARBA00022730"/>
    </source>
</evidence>
<dbReference type="AlphaFoldDB" id="A0A1G2MC03"/>
<evidence type="ECO:0000256" key="3">
    <source>
        <dbReference type="ARBA" id="ARBA00022884"/>
    </source>
</evidence>
<dbReference type="GO" id="GO:0006412">
    <property type="term" value="P:translation"/>
    <property type="evidence" value="ECO:0007669"/>
    <property type="project" value="UniProtKB-UniRule"/>
</dbReference>
<evidence type="ECO:0000313" key="7">
    <source>
        <dbReference type="EMBL" id="OHA21436.1"/>
    </source>
</evidence>
<evidence type="ECO:0000256" key="1">
    <source>
        <dbReference type="ARBA" id="ARBA00010254"/>
    </source>
</evidence>
<dbReference type="PRINTS" id="PR00973">
    <property type="entry name" value="RIBOSOMALS17"/>
</dbReference>
<keyword evidence="4 6" id="KW-0689">Ribosomal protein</keyword>
<dbReference type="EMBL" id="MHRJ01000045">
    <property type="protein sequence ID" value="OHA21436.1"/>
    <property type="molecule type" value="Genomic_DNA"/>
</dbReference>
<dbReference type="InterPro" id="IPR012340">
    <property type="entry name" value="NA-bd_OB-fold"/>
</dbReference>
<dbReference type="NCBIfam" id="TIGR03635">
    <property type="entry name" value="uS17_bact"/>
    <property type="match status" value="1"/>
</dbReference>
<keyword evidence="3 6" id="KW-0694">RNA-binding</keyword>
<gene>
    <name evidence="6" type="primary">rpsQ</name>
    <name evidence="7" type="ORF">A2W52_02645</name>
</gene>
<dbReference type="GO" id="GO:0022627">
    <property type="term" value="C:cytosolic small ribosomal subunit"/>
    <property type="evidence" value="ECO:0007669"/>
    <property type="project" value="UniProtKB-UniRule"/>
</dbReference>
<dbReference type="SUPFAM" id="SSF50249">
    <property type="entry name" value="Nucleic acid-binding proteins"/>
    <property type="match status" value="1"/>
</dbReference>
<protein>
    <recommendedName>
        <fullName evidence="6">Small ribosomal subunit protein uS17</fullName>
    </recommendedName>
</protein>
<evidence type="ECO:0000313" key="8">
    <source>
        <dbReference type="Proteomes" id="UP000176493"/>
    </source>
</evidence>
<sequence>MTKHKGKVLIGTVVSAKMKDTVVVEVNRFVAHPKYRKYLKRTSRFKAHDAGNTKKESEQVTIIECRPMSRDKRFRIA</sequence>
<dbReference type="PANTHER" id="PTHR10744:SF1">
    <property type="entry name" value="SMALL RIBOSOMAL SUBUNIT PROTEIN US17M"/>
    <property type="match status" value="1"/>
</dbReference>
<comment type="similarity">
    <text evidence="1 6">Belongs to the universal ribosomal protein uS17 family.</text>
</comment>
<dbReference type="PANTHER" id="PTHR10744">
    <property type="entry name" value="40S RIBOSOMAL PROTEIN S11 FAMILY MEMBER"/>
    <property type="match status" value="1"/>
</dbReference>
<comment type="subunit">
    <text evidence="6">Part of the 30S ribosomal subunit.</text>
</comment>
<dbReference type="Pfam" id="PF00366">
    <property type="entry name" value="Ribosomal_S17"/>
    <property type="match status" value="1"/>
</dbReference>
<reference evidence="7 8" key="1">
    <citation type="journal article" date="2016" name="Nat. Commun.">
        <title>Thousands of microbial genomes shed light on interconnected biogeochemical processes in an aquifer system.</title>
        <authorList>
            <person name="Anantharaman K."/>
            <person name="Brown C.T."/>
            <person name="Hug L.A."/>
            <person name="Sharon I."/>
            <person name="Castelle C.J."/>
            <person name="Probst A.J."/>
            <person name="Thomas B.C."/>
            <person name="Singh A."/>
            <person name="Wilkins M.J."/>
            <person name="Karaoz U."/>
            <person name="Brodie E.L."/>
            <person name="Williams K.H."/>
            <person name="Hubbard S.S."/>
            <person name="Banfield J.F."/>
        </authorList>
    </citation>
    <scope>NUCLEOTIDE SEQUENCE [LARGE SCALE GENOMIC DNA]</scope>
</reference>
<name>A0A1G2MC03_9BACT</name>
<evidence type="ECO:0000256" key="5">
    <source>
        <dbReference type="ARBA" id="ARBA00023274"/>
    </source>
</evidence>
<dbReference type="InterPro" id="IPR000266">
    <property type="entry name" value="Ribosomal_uS17"/>
</dbReference>
<comment type="caution">
    <text evidence="7">The sequence shown here is derived from an EMBL/GenBank/DDBJ whole genome shotgun (WGS) entry which is preliminary data.</text>
</comment>
<dbReference type="HAMAP" id="MF_01345_B">
    <property type="entry name" value="Ribosomal_uS17_B"/>
    <property type="match status" value="1"/>
</dbReference>
<dbReference type="CDD" id="cd00364">
    <property type="entry name" value="Ribosomal_uS17"/>
    <property type="match status" value="1"/>
</dbReference>
<dbReference type="GO" id="GO:0019843">
    <property type="term" value="F:rRNA binding"/>
    <property type="evidence" value="ECO:0007669"/>
    <property type="project" value="UniProtKB-UniRule"/>
</dbReference>
<dbReference type="InterPro" id="IPR019984">
    <property type="entry name" value="Ribosomal_uS17_bact/chlr"/>
</dbReference>
<evidence type="ECO:0000256" key="6">
    <source>
        <dbReference type="HAMAP-Rule" id="MF_01345"/>
    </source>
</evidence>
<comment type="function">
    <text evidence="6">One of the primary rRNA binding proteins, it binds specifically to the 5'-end of 16S ribosomal RNA.</text>
</comment>
<organism evidence="7 8">
    <name type="scientific">Candidatus Taylorbacteria bacterium RIFCSPHIGHO2_02_49_25</name>
    <dbReference type="NCBI Taxonomy" id="1802305"/>
    <lineage>
        <taxon>Bacteria</taxon>
        <taxon>Candidatus Tayloriibacteriota</taxon>
    </lineage>
</organism>
<evidence type="ECO:0000256" key="4">
    <source>
        <dbReference type="ARBA" id="ARBA00022980"/>
    </source>
</evidence>
<proteinExistence type="inferred from homology"/>
<dbReference type="Gene3D" id="2.40.50.140">
    <property type="entry name" value="Nucleic acid-binding proteins"/>
    <property type="match status" value="1"/>
</dbReference>
<accession>A0A1G2MC03</accession>
<dbReference type="Proteomes" id="UP000176493">
    <property type="component" value="Unassembled WGS sequence"/>
</dbReference>
<dbReference type="NCBIfam" id="NF004123">
    <property type="entry name" value="PRK05610.1"/>
    <property type="match status" value="1"/>
</dbReference>
<keyword evidence="5 6" id="KW-0687">Ribonucleoprotein</keyword>
<keyword evidence="2 6" id="KW-0699">rRNA-binding</keyword>
<dbReference type="GO" id="GO:0003735">
    <property type="term" value="F:structural constituent of ribosome"/>
    <property type="evidence" value="ECO:0007669"/>
    <property type="project" value="UniProtKB-UniRule"/>
</dbReference>